<gene>
    <name evidence="2" type="ORF">EZJ19_13615</name>
</gene>
<dbReference type="EMBL" id="SJZB01000047">
    <property type="protein sequence ID" value="TCJ11898.1"/>
    <property type="molecule type" value="Genomic_DNA"/>
</dbReference>
<dbReference type="RefSeq" id="WP_131448482.1">
    <property type="nucleotide sequence ID" value="NZ_SJZB01000047.1"/>
</dbReference>
<sequence>MRVIFMRHGESEYNLRKLCNADPAVAVGLTEDGRAQSRRAAQRWRDLPFGRVYVSRLQRAQETAAIVCGGHCPAICVDARLDDRRTGYEGRPVETYLRAMGAAPDPFDWKAGDGESYREMVARVDDFLDDLAGAGAQSALVVTHHEVLQAVAGRFRRLDLDAMWRVWLGHCETLSFEL</sequence>
<comment type="caution">
    <text evidence="2">The sequence shown here is derived from an EMBL/GenBank/DDBJ whole genome shotgun (WGS) entry which is preliminary data.</text>
</comment>
<keyword evidence="3" id="KW-1185">Reference proteome</keyword>
<reference evidence="2 3" key="1">
    <citation type="submission" date="2019-03" db="EMBL/GenBank/DDBJ databases">
        <title>Genome sequence of Thiobacillaceae bacterium LSR1, a sulfur-oxidizing bacterium isolated from freshwater sediment.</title>
        <authorList>
            <person name="Li S."/>
        </authorList>
    </citation>
    <scope>NUCLEOTIDE SEQUENCE [LARGE SCALE GENOMIC DNA]</scope>
    <source>
        <strain evidence="2 3">LSR1</strain>
    </source>
</reference>
<dbReference type="GO" id="GO:0005737">
    <property type="term" value="C:cytoplasm"/>
    <property type="evidence" value="ECO:0007669"/>
    <property type="project" value="TreeGrafter"/>
</dbReference>
<dbReference type="PANTHER" id="PTHR48100:SF1">
    <property type="entry name" value="HISTIDINE PHOSPHATASE FAMILY PROTEIN-RELATED"/>
    <property type="match status" value="1"/>
</dbReference>
<dbReference type="PANTHER" id="PTHR48100">
    <property type="entry name" value="BROAD-SPECIFICITY PHOSPHATASE YOR283W-RELATED"/>
    <property type="match status" value="1"/>
</dbReference>
<organism evidence="2 3">
    <name type="scientific">Parasulfuritortus cantonensis</name>
    <dbReference type="NCBI Taxonomy" id="2528202"/>
    <lineage>
        <taxon>Bacteria</taxon>
        <taxon>Pseudomonadati</taxon>
        <taxon>Pseudomonadota</taxon>
        <taxon>Betaproteobacteria</taxon>
        <taxon>Nitrosomonadales</taxon>
        <taxon>Thiobacillaceae</taxon>
        <taxon>Parasulfuritortus</taxon>
    </lineage>
</organism>
<dbReference type="Pfam" id="PF00300">
    <property type="entry name" value="His_Phos_1"/>
    <property type="match status" value="1"/>
</dbReference>
<dbReference type="OrthoDB" id="9781415at2"/>
<dbReference type="SMART" id="SM00855">
    <property type="entry name" value="PGAM"/>
    <property type="match status" value="1"/>
</dbReference>
<dbReference type="Proteomes" id="UP000295443">
    <property type="component" value="Unassembled WGS sequence"/>
</dbReference>
<proteinExistence type="predicted"/>
<name>A0A4R1B6J5_9PROT</name>
<feature type="binding site" evidence="1">
    <location>
        <begin position="7"/>
        <end position="14"/>
    </location>
    <ligand>
        <name>substrate</name>
    </ligand>
</feature>
<dbReference type="GO" id="GO:0016791">
    <property type="term" value="F:phosphatase activity"/>
    <property type="evidence" value="ECO:0007669"/>
    <property type="project" value="TreeGrafter"/>
</dbReference>
<protein>
    <submittedName>
        <fullName evidence="2">Histidine phosphatase family protein</fullName>
    </submittedName>
</protein>
<evidence type="ECO:0000313" key="2">
    <source>
        <dbReference type="EMBL" id="TCJ11898.1"/>
    </source>
</evidence>
<dbReference type="InterPro" id="IPR050275">
    <property type="entry name" value="PGM_Phosphatase"/>
</dbReference>
<dbReference type="InterPro" id="IPR029033">
    <property type="entry name" value="His_PPase_superfam"/>
</dbReference>
<accession>A0A4R1B6J5</accession>
<dbReference type="AlphaFoldDB" id="A0A4R1B6J5"/>
<evidence type="ECO:0000313" key="3">
    <source>
        <dbReference type="Proteomes" id="UP000295443"/>
    </source>
</evidence>
<dbReference type="SUPFAM" id="SSF53254">
    <property type="entry name" value="Phosphoglycerate mutase-like"/>
    <property type="match status" value="1"/>
</dbReference>
<feature type="binding site" evidence="1">
    <location>
        <position position="59"/>
    </location>
    <ligand>
        <name>substrate</name>
    </ligand>
</feature>
<dbReference type="InterPro" id="IPR013078">
    <property type="entry name" value="His_Pase_superF_clade-1"/>
</dbReference>
<evidence type="ECO:0000256" key="1">
    <source>
        <dbReference type="PIRSR" id="PIRSR613078-2"/>
    </source>
</evidence>
<dbReference type="PIRSF" id="PIRSF000709">
    <property type="entry name" value="6PFK_2-Ptase"/>
    <property type="match status" value="1"/>
</dbReference>
<dbReference type="CDD" id="cd07067">
    <property type="entry name" value="HP_PGM_like"/>
    <property type="match status" value="1"/>
</dbReference>
<dbReference type="Gene3D" id="3.40.50.1240">
    <property type="entry name" value="Phosphoglycerate mutase-like"/>
    <property type="match status" value="1"/>
</dbReference>